<evidence type="ECO:0000313" key="3">
    <source>
        <dbReference type="Proteomes" id="UP001157161"/>
    </source>
</evidence>
<keyword evidence="3" id="KW-1185">Reference proteome</keyword>
<evidence type="ECO:0000256" key="1">
    <source>
        <dbReference type="SAM" id="Phobius"/>
    </source>
</evidence>
<dbReference type="AlphaFoldDB" id="A0AA37UMK7"/>
<protein>
    <submittedName>
        <fullName evidence="2">Uncharacterized protein</fullName>
    </submittedName>
</protein>
<proteinExistence type="predicted"/>
<dbReference type="Proteomes" id="UP001157161">
    <property type="component" value="Unassembled WGS sequence"/>
</dbReference>
<keyword evidence="1" id="KW-0472">Membrane</keyword>
<comment type="caution">
    <text evidence="2">The sequence shown here is derived from an EMBL/GenBank/DDBJ whole genome shotgun (WGS) entry which is preliminary data.</text>
</comment>
<dbReference type="EMBL" id="BSUM01000001">
    <property type="protein sequence ID" value="GMA30739.1"/>
    <property type="molecule type" value="Genomic_DNA"/>
</dbReference>
<gene>
    <name evidence="2" type="ORF">GCM10025875_07310</name>
</gene>
<feature type="transmembrane region" description="Helical" evidence="1">
    <location>
        <begin position="65"/>
        <end position="83"/>
    </location>
</feature>
<name>A0AA37UMK7_9MICO</name>
<evidence type="ECO:0000313" key="2">
    <source>
        <dbReference type="EMBL" id="GMA30739.1"/>
    </source>
</evidence>
<keyword evidence="1" id="KW-1133">Transmembrane helix</keyword>
<reference evidence="2" key="2">
    <citation type="submission" date="2023-02" db="EMBL/GenBank/DDBJ databases">
        <authorList>
            <person name="Sun Q."/>
            <person name="Mori K."/>
        </authorList>
    </citation>
    <scope>NUCLEOTIDE SEQUENCE</scope>
    <source>
        <strain evidence="2">NBRC 112290</strain>
    </source>
</reference>
<dbReference type="RefSeq" id="WP_284249475.1">
    <property type="nucleotide sequence ID" value="NZ_BSUM01000001.1"/>
</dbReference>
<accession>A0AA37UMK7</accession>
<organism evidence="2 3">
    <name type="scientific">Litorihabitans aurantiacus</name>
    <dbReference type="NCBI Taxonomy" id="1930061"/>
    <lineage>
        <taxon>Bacteria</taxon>
        <taxon>Bacillati</taxon>
        <taxon>Actinomycetota</taxon>
        <taxon>Actinomycetes</taxon>
        <taxon>Micrococcales</taxon>
        <taxon>Beutenbergiaceae</taxon>
        <taxon>Litorihabitans</taxon>
    </lineage>
</organism>
<reference evidence="2" key="1">
    <citation type="journal article" date="2014" name="Int. J. Syst. Evol. Microbiol.">
        <title>Complete genome sequence of Corynebacterium casei LMG S-19264T (=DSM 44701T), isolated from a smear-ripened cheese.</title>
        <authorList>
            <consortium name="US DOE Joint Genome Institute (JGI-PGF)"/>
            <person name="Walter F."/>
            <person name="Albersmeier A."/>
            <person name="Kalinowski J."/>
            <person name="Ruckert C."/>
        </authorList>
    </citation>
    <scope>NUCLEOTIDE SEQUENCE</scope>
    <source>
        <strain evidence="2">NBRC 112290</strain>
    </source>
</reference>
<keyword evidence="1" id="KW-0812">Transmembrane</keyword>
<feature type="transmembrane region" description="Helical" evidence="1">
    <location>
        <begin position="39"/>
        <end position="58"/>
    </location>
</feature>
<sequence length="84" mass="8653">MSQLGWRWANDAAPALDALGDCRVGDLDCPVAPEIRQALLDPLLLAAGAFSLAVGALVDARRRPALASLMIAGAIVLVTMVVTG</sequence>